<name>A0A7W7LQN2_9ACTN</name>
<proteinExistence type="predicted"/>
<gene>
    <name evidence="1" type="ORF">FHS39_003711</name>
</gene>
<sequence>MSAVWLKEQLLEIASALYPDRPPVVVREWTDPVCLLDPEPVGHRFLFLVAAGGDDRPASPGFDDVLDAFTAAGWAAHRWRGSGPGESRATASRDGFEVRIYEGEGRGILTFTGWTPVEFTGRQLRQPYFTLSTVVDGVVCNDCNGWGVCLECEGTVRIDREDGGGWERCWCFASNGGPGRCGWCLGSGRRTADGMGPWDRKRSGLPDAGSAFGQPPVEGGHDSAISAFTDVAHRPCACGEFRCLWRNELTGADGQRVSRFFGTCQSCLAERTYAFALARRL</sequence>
<keyword evidence="2" id="KW-1185">Reference proteome</keyword>
<accession>A0A7W7LQN2</accession>
<comment type="caution">
    <text evidence="1">The sequence shown here is derived from an EMBL/GenBank/DDBJ whole genome shotgun (WGS) entry which is preliminary data.</text>
</comment>
<dbReference type="EMBL" id="JACHJH010000005">
    <property type="protein sequence ID" value="MBB4894653.1"/>
    <property type="molecule type" value="Genomic_DNA"/>
</dbReference>
<organism evidence="1 2">
    <name type="scientific">Streptomyces olivoverticillatus</name>
    <dbReference type="NCBI Taxonomy" id="66427"/>
    <lineage>
        <taxon>Bacteria</taxon>
        <taxon>Bacillati</taxon>
        <taxon>Actinomycetota</taxon>
        <taxon>Actinomycetes</taxon>
        <taxon>Kitasatosporales</taxon>
        <taxon>Streptomycetaceae</taxon>
        <taxon>Streptomyces</taxon>
    </lineage>
</organism>
<protein>
    <submittedName>
        <fullName evidence="1">Uncharacterized protein</fullName>
    </submittedName>
</protein>
<reference evidence="1 2" key="1">
    <citation type="submission" date="2020-08" db="EMBL/GenBank/DDBJ databases">
        <title>Genomic Encyclopedia of Type Strains, Phase III (KMG-III): the genomes of soil and plant-associated and newly described type strains.</title>
        <authorList>
            <person name="Whitman W."/>
        </authorList>
    </citation>
    <scope>NUCLEOTIDE SEQUENCE [LARGE SCALE GENOMIC DNA]</scope>
    <source>
        <strain evidence="1 2">CECT 3266</strain>
    </source>
</reference>
<dbReference type="Proteomes" id="UP000556084">
    <property type="component" value="Unassembled WGS sequence"/>
</dbReference>
<dbReference type="AlphaFoldDB" id="A0A7W7LQN2"/>
<evidence type="ECO:0000313" key="2">
    <source>
        <dbReference type="Proteomes" id="UP000556084"/>
    </source>
</evidence>
<dbReference type="RefSeq" id="WP_184350426.1">
    <property type="nucleotide sequence ID" value="NZ_JACHJH010000005.1"/>
</dbReference>
<evidence type="ECO:0000313" key="1">
    <source>
        <dbReference type="EMBL" id="MBB4894653.1"/>
    </source>
</evidence>